<dbReference type="PIRSF" id="PIRSF019455">
    <property type="entry name" value="CopR_AtkY"/>
    <property type="match status" value="1"/>
</dbReference>
<evidence type="ECO:0000256" key="3">
    <source>
        <dbReference type="ARBA" id="ARBA00023125"/>
    </source>
</evidence>
<dbReference type="InterPro" id="IPR036388">
    <property type="entry name" value="WH-like_DNA-bd_sf"/>
</dbReference>
<dbReference type="InterPro" id="IPR036390">
    <property type="entry name" value="WH_DNA-bd_sf"/>
</dbReference>
<keyword evidence="6" id="KW-1185">Reference proteome</keyword>
<dbReference type="Pfam" id="PF03965">
    <property type="entry name" value="Penicillinase_R"/>
    <property type="match status" value="1"/>
</dbReference>
<organism evidence="5 6">
    <name type="scientific">Cryptosporangium minutisporangium</name>
    <dbReference type="NCBI Taxonomy" id="113569"/>
    <lineage>
        <taxon>Bacteria</taxon>
        <taxon>Bacillati</taxon>
        <taxon>Actinomycetota</taxon>
        <taxon>Actinomycetes</taxon>
        <taxon>Cryptosporangiales</taxon>
        <taxon>Cryptosporangiaceae</taxon>
        <taxon>Cryptosporangium</taxon>
    </lineage>
</organism>
<accession>A0ABP6T2B5</accession>
<evidence type="ECO:0000313" key="5">
    <source>
        <dbReference type="EMBL" id="GAA3390355.1"/>
    </source>
</evidence>
<dbReference type="EMBL" id="BAAAYN010000028">
    <property type="protein sequence ID" value="GAA3390355.1"/>
    <property type="molecule type" value="Genomic_DNA"/>
</dbReference>
<keyword evidence="3" id="KW-0238">DNA-binding</keyword>
<evidence type="ECO:0000256" key="2">
    <source>
        <dbReference type="ARBA" id="ARBA00023015"/>
    </source>
</evidence>
<dbReference type="Gene3D" id="6.10.140.850">
    <property type="match status" value="1"/>
</dbReference>
<evidence type="ECO:0000313" key="6">
    <source>
        <dbReference type="Proteomes" id="UP001501676"/>
    </source>
</evidence>
<gene>
    <name evidence="5" type="ORF">GCM10020369_43980</name>
</gene>
<keyword evidence="4" id="KW-0804">Transcription</keyword>
<dbReference type="RefSeq" id="WP_345730060.1">
    <property type="nucleotide sequence ID" value="NZ_BAAAYN010000028.1"/>
</dbReference>
<dbReference type="SUPFAM" id="SSF46785">
    <property type="entry name" value="Winged helix' DNA-binding domain"/>
    <property type="match status" value="1"/>
</dbReference>
<comment type="similarity">
    <text evidence="1">Belongs to the BlaI transcriptional regulatory family.</text>
</comment>
<dbReference type="Gene3D" id="1.10.10.10">
    <property type="entry name" value="Winged helix-like DNA-binding domain superfamily/Winged helix DNA-binding domain"/>
    <property type="match status" value="1"/>
</dbReference>
<keyword evidence="2" id="KW-0805">Transcription regulation</keyword>
<proteinExistence type="inferred from homology"/>
<dbReference type="InterPro" id="IPR005650">
    <property type="entry name" value="BlaI_family"/>
</dbReference>
<reference evidence="6" key="1">
    <citation type="journal article" date="2019" name="Int. J. Syst. Evol. Microbiol.">
        <title>The Global Catalogue of Microorganisms (GCM) 10K type strain sequencing project: providing services to taxonomists for standard genome sequencing and annotation.</title>
        <authorList>
            <consortium name="The Broad Institute Genomics Platform"/>
            <consortium name="The Broad Institute Genome Sequencing Center for Infectious Disease"/>
            <person name="Wu L."/>
            <person name="Ma J."/>
        </authorList>
    </citation>
    <scope>NUCLEOTIDE SEQUENCE [LARGE SCALE GENOMIC DNA]</scope>
    <source>
        <strain evidence="6">JCM 9458</strain>
    </source>
</reference>
<evidence type="ECO:0000256" key="4">
    <source>
        <dbReference type="ARBA" id="ARBA00023163"/>
    </source>
</evidence>
<sequence>MHVFGELEVVIMDYLWARDEPATVRGILEALRPTRQPAYTTVLTVVDNLFKKGWLRREPAGRAFRYEPTVSREEYAARQMRDALNDAGDPAEAFVRFVGQMSDTEAQALRRALEAYERSEPR</sequence>
<dbReference type="Proteomes" id="UP001501676">
    <property type="component" value="Unassembled WGS sequence"/>
</dbReference>
<comment type="caution">
    <text evidence="5">The sequence shown here is derived from an EMBL/GenBank/DDBJ whole genome shotgun (WGS) entry which is preliminary data.</text>
</comment>
<evidence type="ECO:0000256" key="1">
    <source>
        <dbReference type="ARBA" id="ARBA00011046"/>
    </source>
</evidence>
<protein>
    <submittedName>
        <fullName evidence="5">BlaI/MecI/CopY family transcriptional regulator</fullName>
    </submittedName>
</protein>
<name>A0ABP6T2B5_9ACTN</name>